<dbReference type="GO" id="GO:0006417">
    <property type="term" value="P:regulation of translation"/>
    <property type="evidence" value="ECO:0007669"/>
    <property type="project" value="UniProtKB-KW"/>
</dbReference>
<dbReference type="GO" id="GO:0019843">
    <property type="term" value="F:rRNA binding"/>
    <property type="evidence" value="ECO:0007669"/>
    <property type="project" value="UniProtKB-UniRule"/>
</dbReference>
<evidence type="ECO:0000256" key="1">
    <source>
        <dbReference type="ARBA" id="ARBA00010531"/>
    </source>
</evidence>
<dbReference type="Pfam" id="PF00687">
    <property type="entry name" value="Ribosomal_L1"/>
    <property type="match status" value="1"/>
</dbReference>
<organism evidence="13">
    <name type="scientific">Thermofilum pendens</name>
    <dbReference type="NCBI Taxonomy" id="2269"/>
    <lineage>
        <taxon>Archaea</taxon>
        <taxon>Thermoproteota</taxon>
        <taxon>Thermoprotei</taxon>
        <taxon>Thermofilales</taxon>
        <taxon>Thermofilaceae</taxon>
        <taxon>Thermofilum</taxon>
    </lineage>
</organism>
<dbReference type="CDD" id="cd00403">
    <property type="entry name" value="Ribosomal_L1"/>
    <property type="match status" value="1"/>
</dbReference>
<evidence type="ECO:0000256" key="7">
    <source>
        <dbReference type="ARBA" id="ARBA00022884"/>
    </source>
</evidence>
<dbReference type="GO" id="GO:0015934">
    <property type="term" value="C:large ribosomal subunit"/>
    <property type="evidence" value="ECO:0007669"/>
    <property type="project" value="InterPro"/>
</dbReference>
<keyword evidence="8 11" id="KW-0689">Ribosomal protein</keyword>
<dbReference type="PANTHER" id="PTHR36427:SF3">
    <property type="entry name" value="LARGE RIBOSOMAL SUBUNIT PROTEIN UL1M"/>
    <property type="match status" value="1"/>
</dbReference>
<keyword evidence="3 11" id="KW-0678">Repressor</keyword>
<dbReference type="InterPro" id="IPR023674">
    <property type="entry name" value="Ribosomal_uL1-like"/>
</dbReference>
<dbReference type="AlphaFoldDB" id="A0A7C4D1S9"/>
<dbReference type="PROSITE" id="PS01199">
    <property type="entry name" value="RIBOSOMAL_L1"/>
    <property type="match status" value="1"/>
</dbReference>
<evidence type="ECO:0000256" key="4">
    <source>
        <dbReference type="ARBA" id="ARBA00022555"/>
    </source>
</evidence>
<proteinExistence type="inferred from homology"/>
<dbReference type="InterPro" id="IPR023669">
    <property type="entry name" value="Ribosomal_uL1_arc"/>
</dbReference>
<dbReference type="Gene3D" id="3.40.50.790">
    <property type="match status" value="1"/>
</dbReference>
<gene>
    <name evidence="11" type="primary">rpl1</name>
    <name evidence="13" type="ORF">ENU21_01740</name>
</gene>
<dbReference type="InterPro" id="IPR002143">
    <property type="entry name" value="Ribosomal_uL1"/>
</dbReference>
<evidence type="ECO:0000256" key="8">
    <source>
        <dbReference type="ARBA" id="ARBA00022980"/>
    </source>
</evidence>
<comment type="caution">
    <text evidence="13">The sequence shown here is derived from an EMBL/GenBank/DDBJ whole genome shotgun (WGS) entry which is preliminary data.</text>
</comment>
<comment type="function">
    <text evidence="10">Probably involved in E site tRNA release. Binds directly to 23S rRNA.</text>
</comment>
<evidence type="ECO:0000256" key="5">
    <source>
        <dbReference type="ARBA" id="ARBA00022730"/>
    </source>
</evidence>
<evidence type="ECO:0000256" key="6">
    <source>
        <dbReference type="ARBA" id="ARBA00022845"/>
    </source>
</evidence>
<keyword evidence="7 11" id="KW-0694">RNA-binding</keyword>
<evidence type="ECO:0000256" key="11">
    <source>
        <dbReference type="HAMAP-Rule" id="MF_01318"/>
    </source>
</evidence>
<sequence>MSAQELYSLSELKEAIESAIKRARKRRFTQSVEMIIVLRDIDMKKPENRLNISVALPHPPASKPAKVAVIAAGDLALKAKEAGADLVLDRDGLEKIASSKRGARKLAREYDFFLAQPDLMVLIGRLLGKYLGPRGKMPQPVPPNAPVAPLIDRLRRSVRIRTREQPQIGCRIGTENQPVDELAENARAVLDEVLKKIPAHNIARIFFKVTMGPPVAVAKKVAAR</sequence>
<dbReference type="EMBL" id="DTBQ01000051">
    <property type="protein sequence ID" value="HGM46461.1"/>
    <property type="molecule type" value="Genomic_DNA"/>
</dbReference>
<keyword evidence="5 11" id="KW-0699">rRNA-binding</keyword>
<dbReference type="GO" id="GO:0006412">
    <property type="term" value="P:translation"/>
    <property type="evidence" value="ECO:0007669"/>
    <property type="project" value="UniProtKB-UniRule"/>
</dbReference>
<comment type="function">
    <text evidence="11">Protein L1 is also a translational repressor protein, it controls the translation of its operon by binding to its mRNA.</text>
</comment>
<comment type="similarity">
    <text evidence="1 11 12">Belongs to the universal ribosomal protein uL1 family.</text>
</comment>
<evidence type="ECO:0000256" key="2">
    <source>
        <dbReference type="ARBA" id="ARBA00011838"/>
    </source>
</evidence>
<dbReference type="InterPro" id="IPR016095">
    <property type="entry name" value="Ribosomal_uL1_3-a/b-sand"/>
</dbReference>
<keyword evidence="4 11" id="KW-0820">tRNA-binding</keyword>
<evidence type="ECO:0000313" key="13">
    <source>
        <dbReference type="EMBL" id="HGM46461.1"/>
    </source>
</evidence>
<evidence type="ECO:0000256" key="9">
    <source>
        <dbReference type="ARBA" id="ARBA00023274"/>
    </source>
</evidence>
<evidence type="ECO:0000256" key="10">
    <source>
        <dbReference type="ARBA" id="ARBA00045545"/>
    </source>
</evidence>
<comment type="subunit">
    <text evidence="2 11">Part of the 50S ribosomal subunit.</text>
</comment>
<keyword evidence="6 11" id="KW-0810">Translation regulation</keyword>
<keyword evidence="9 11" id="KW-0687">Ribonucleoprotein</keyword>
<dbReference type="InterPro" id="IPR028364">
    <property type="entry name" value="Ribosomal_uL1/biogenesis"/>
</dbReference>
<reference evidence="13" key="1">
    <citation type="journal article" date="2020" name="mSystems">
        <title>Genome- and Community-Level Interaction Insights into Carbon Utilization and Element Cycling Functions of Hydrothermarchaeota in Hydrothermal Sediment.</title>
        <authorList>
            <person name="Zhou Z."/>
            <person name="Liu Y."/>
            <person name="Xu W."/>
            <person name="Pan J."/>
            <person name="Luo Z.H."/>
            <person name="Li M."/>
        </authorList>
    </citation>
    <scope>NUCLEOTIDE SEQUENCE</scope>
    <source>
        <strain evidence="13">SpSt-649</strain>
    </source>
</reference>
<dbReference type="PANTHER" id="PTHR36427">
    <property type="entry name" value="54S RIBOSOMAL PROTEIN L1, MITOCHONDRIAL"/>
    <property type="match status" value="1"/>
</dbReference>
<evidence type="ECO:0000256" key="12">
    <source>
        <dbReference type="RuleBase" id="RU000659"/>
    </source>
</evidence>
<name>A0A7C4D1S9_THEPE</name>
<dbReference type="Gene3D" id="3.30.190.20">
    <property type="match status" value="1"/>
</dbReference>
<dbReference type="FunFam" id="3.40.50.790:FF:000005">
    <property type="entry name" value="50S ribosomal protein L1"/>
    <property type="match status" value="1"/>
</dbReference>
<dbReference type="HAMAP" id="MF_01318_A">
    <property type="entry name" value="Ribosomal_uL1_A"/>
    <property type="match status" value="1"/>
</dbReference>
<comment type="function">
    <text evidence="11">Binds directly to 23S rRNA. Probably involved in E site tRNA release.</text>
</comment>
<accession>A0A7C4D1S9</accession>
<dbReference type="SUPFAM" id="SSF56808">
    <property type="entry name" value="Ribosomal protein L1"/>
    <property type="match status" value="1"/>
</dbReference>
<dbReference type="NCBIfam" id="NF003244">
    <property type="entry name" value="PRK04203.1"/>
    <property type="match status" value="1"/>
</dbReference>
<dbReference type="GO" id="GO:0000049">
    <property type="term" value="F:tRNA binding"/>
    <property type="evidence" value="ECO:0007669"/>
    <property type="project" value="UniProtKB-KW"/>
</dbReference>
<dbReference type="InterPro" id="IPR023673">
    <property type="entry name" value="Ribosomal_uL1_CS"/>
</dbReference>
<evidence type="ECO:0000256" key="3">
    <source>
        <dbReference type="ARBA" id="ARBA00022491"/>
    </source>
</evidence>
<dbReference type="GO" id="GO:0003735">
    <property type="term" value="F:structural constituent of ribosome"/>
    <property type="evidence" value="ECO:0007669"/>
    <property type="project" value="InterPro"/>
</dbReference>
<dbReference type="PIRSF" id="PIRSF002155">
    <property type="entry name" value="Ribosomal_L1"/>
    <property type="match status" value="1"/>
</dbReference>
<protein>
    <recommendedName>
        <fullName evidence="11">Large ribosomal subunit protein uL1</fullName>
    </recommendedName>
</protein>